<evidence type="ECO:0000313" key="2">
    <source>
        <dbReference type="Proteomes" id="UP000240883"/>
    </source>
</evidence>
<proteinExistence type="predicted"/>
<protein>
    <submittedName>
        <fullName evidence="1">Uncharacterized protein</fullName>
    </submittedName>
</protein>
<keyword evidence="2" id="KW-1185">Reference proteome</keyword>
<organism evidence="1 2">
    <name type="scientific">Corynespora cassiicola Philippines</name>
    <dbReference type="NCBI Taxonomy" id="1448308"/>
    <lineage>
        <taxon>Eukaryota</taxon>
        <taxon>Fungi</taxon>
        <taxon>Dikarya</taxon>
        <taxon>Ascomycota</taxon>
        <taxon>Pezizomycotina</taxon>
        <taxon>Dothideomycetes</taxon>
        <taxon>Pleosporomycetidae</taxon>
        <taxon>Pleosporales</taxon>
        <taxon>Corynesporascaceae</taxon>
        <taxon>Corynespora</taxon>
    </lineage>
</organism>
<evidence type="ECO:0000313" key="1">
    <source>
        <dbReference type="EMBL" id="PSN68511.1"/>
    </source>
</evidence>
<dbReference type="Proteomes" id="UP000240883">
    <property type="component" value="Unassembled WGS sequence"/>
</dbReference>
<name>A0A2T2NSU9_CORCC</name>
<dbReference type="EMBL" id="KZ678134">
    <property type="protein sequence ID" value="PSN68511.1"/>
    <property type="molecule type" value="Genomic_DNA"/>
</dbReference>
<dbReference type="AlphaFoldDB" id="A0A2T2NSU9"/>
<accession>A0A2T2NSU9</accession>
<gene>
    <name evidence="1" type="ORF">BS50DRAFT_367617</name>
</gene>
<reference evidence="1 2" key="1">
    <citation type="journal article" date="2018" name="Front. Microbiol.">
        <title>Genome-Wide Analysis of Corynespora cassiicola Leaf Fall Disease Putative Effectors.</title>
        <authorList>
            <person name="Lopez D."/>
            <person name="Ribeiro S."/>
            <person name="Label P."/>
            <person name="Fumanal B."/>
            <person name="Venisse J.S."/>
            <person name="Kohler A."/>
            <person name="de Oliveira R.R."/>
            <person name="Labutti K."/>
            <person name="Lipzen A."/>
            <person name="Lail K."/>
            <person name="Bauer D."/>
            <person name="Ohm R.A."/>
            <person name="Barry K.W."/>
            <person name="Spatafora J."/>
            <person name="Grigoriev I.V."/>
            <person name="Martin F.M."/>
            <person name="Pujade-Renaud V."/>
        </authorList>
    </citation>
    <scope>NUCLEOTIDE SEQUENCE [LARGE SCALE GENOMIC DNA]</scope>
    <source>
        <strain evidence="1 2">Philippines</strain>
    </source>
</reference>
<sequence length="169" mass="19026">MYWTLQHGQSRTKNTQPCGTLISLGFVRGAEAMSVLTHCFFGHGALVDCVDWLDFPFVSWRKASNPGLPLENDWLADLKLEGRTHAREAVHGLYMVWDEPGPGNKRQAARCKREHMRSGLVWIGEGSSTITECFIGRWIVIRCDENSNGRSFLSDHCAGLILHRDGHFA</sequence>